<dbReference type="Gene3D" id="3.20.20.70">
    <property type="entry name" value="Aldolase class I"/>
    <property type="match status" value="1"/>
</dbReference>
<dbReference type="InterPro" id="IPR045186">
    <property type="entry name" value="Indole-3-glycerol_P_synth"/>
</dbReference>
<evidence type="ECO:0000256" key="3">
    <source>
        <dbReference type="ARBA" id="ARBA00022605"/>
    </source>
</evidence>
<dbReference type="HAMAP" id="MF_00134_B">
    <property type="entry name" value="IGPS_B"/>
    <property type="match status" value="1"/>
</dbReference>
<comment type="pathway">
    <text evidence="2 8">Amino-acid biosynthesis; L-tryptophan biosynthesis; L-tryptophan from chorismate: step 4/5.</text>
</comment>
<dbReference type="InterPro" id="IPR013798">
    <property type="entry name" value="Indole-3-glycerol_P_synth_dom"/>
</dbReference>
<comment type="catalytic activity">
    <reaction evidence="1 8">
        <text>1-(2-carboxyphenylamino)-1-deoxy-D-ribulose 5-phosphate + H(+) = (1S,2R)-1-C-(indol-3-yl)glycerol 3-phosphate + CO2 + H2O</text>
        <dbReference type="Rhea" id="RHEA:23476"/>
        <dbReference type="ChEBI" id="CHEBI:15377"/>
        <dbReference type="ChEBI" id="CHEBI:15378"/>
        <dbReference type="ChEBI" id="CHEBI:16526"/>
        <dbReference type="ChEBI" id="CHEBI:58613"/>
        <dbReference type="ChEBI" id="CHEBI:58866"/>
        <dbReference type="EC" id="4.1.1.48"/>
    </reaction>
</comment>
<dbReference type="Pfam" id="PF00218">
    <property type="entry name" value="IGPS"/>
    <property type="match status" value="1"/>
</dbReference>
<evidence type="ECO:0000256" key="6">
    <source>
        <dbReference type="ARBA" id="ARBA00023141"/>
    </source>
</evidence>
<keyword evidence="5 8" id="KW-0822">Tryptophan biosynthesis</keyword>
<dbReference type="EC" id="4.1.1.48" evidence="8"/>
<evidence type="ECO:0000256" key="1">
    <source>
        <dbReference type="ARBA" id="ARBA00001633"/>
    </source>
</evidence>
<dbReference type="PANTHER" id="PTHR22854:SF2">
    <property type="entry name" value="INDOLE-3-GLYCEROL-PHOSPHATE SYNTHASE"/>
    <property type="match status" value="1"/>
</dbReference>
<dbReference type="PROSITE" id="PS00614">
    <property type="entry name" value="IGPS"/>
    <property type="match status" value="1"/>
</dbReference>
<dbReference type="EMBL" id="JAKEVY010000001">
    <property type="protein sequence ID" value="MCF1713465.1"/>
    <property type="molecule type" value="Genomic_DNA"/>
</dbReference>
<reference evidence="10 11" key="1">
    <citation type="submission" date="2022-01" db="EMBL/GenBank/DDBJ databases">
        <title>Flavihumibacter sp. nov., isolated from sediment of a river.</title>
        <authorList>
            <person name="Liu H."/>
        </authorList>
    </citation>
    <scope>NUCLEOTIDE SEQUENCE [LARGE SCALE GENOMIC DNA]</scope>
    <source>
        <strain evidence="10 11">RY-1</strain>
    </source>
</reference>
<evidence type="ECO:0000256" key="7">
    <source>
        <dbReference type="ARBA" id="ARBA00023239"/>
    </source>
</evidence>
<comment type="caution">
    <text evidence="10">The sequence shown here is derived from an EMBL/GenBank/DDBJ whole genome shotgun (WGS) entry which is preliminary data.</text>
</comment>
<accession>A0ABS9BD28</accession>
<feature type="domain" description="Indole-3-glycerol phosphate synthase" evidence="9">
    <location>
        <begin position="4"/>
        <end position="251"/>
    </location>
</feature>
<protein>
    <recommendedName>
        <fullName evidence="8">Indole-3-glycerol phosphate synthase</fullName>
        <shortName evidence="8">IGPS</shortName>
        <ecNumber evidence="8">4.1.1.48</ecNumber>
    </recommendedName>
</protein>
<name>A0ABS9BD28_9BACT</name>
<proteinExistence type="inferred from homology"/>
<organism evidence="10 11">
    <name type="scientific">Flavihumibacter fluminis</name>
    <dbReference type="NCBI Taxonomy" id="2909236"/>
    <lineage>
        <taxon>Bacteria</taxon>
        <taxon>Pseudomonadati</taxon>
        <taxon>Bacteroidota</taxon>
        <taxon>Chitinophagia</taxon>
        <taxon>Chitinophagales</taxon>
        <taxon>Chitinophagaceae</taxon>
        <taxon>Flavihumibacter</taxon>
    </lineage>
</organism>
<dbReference type="Proteomes" id="UP001200145">
    <property type="component" value="Unassembled WGS sequence"/>
</dbReference>
<dbReference type="GO" id="GO:0004425">
    <property type="term" value="F:indole-3-glycerol-phosphate synthase activity"/>
    <property type="evidence" value="ECO:0007669"/>
    <property type="project" value="UniProtKB-EC"/>
</dbReference>
<dbReference type="InterPro" id="IPR011060">
    <property type="entry name" value="RibuloseP-bd_barrel"/>
</dbReference>
<keyword evidence="3 8" id="KW-0028">Amino-acid biosynthesis</keyword>
<evidence type="ECO:0000256" key="5">
    <source>
        <dbReference type="ARBA" id="ARBA00022822"/>
    </source>
</evidence>
<keyword evidence="11" id="KW-1185">Reference proteome</keyword>
<dbReference type="SUPFAM" id="SSF51366">
    <property type="entry name" value="Ribulose-phoshate binding barrel"/>
    <property type="match status" value="1"/>
</dbReference>
<dbReference type="RefSeq" id="WP_234863995.1">
    <property type="nucleotide sequence ID" value="NZ_JAKEVY010000001.1"/>
</dbReference>
<dbReference type="InterPro" id="IPR001468">
    <property type="entry name" value="Indole-3-GlycerolPSynthase_CS"/>
</dbReference>
<dbReference type="NCBIfam" id="NF001377">
    <property type="entry name" value="PRK00278.2-4"/>
    <property type="match status" value="1"/>
</dbReference>
<keyword evidence="4 8" id="KW-0210">Decarboxylase</keyword>
<sequence>MNILDTIVAAKRKEVEERKSRQPLDLLERKEHFHRTTFSLAEFLKDPSKTGIIAEFKRKSPSKGIINGTADLWEVTAAYARLGASAISILTDEEFFGGSSQDLMDARSLNIPLLRKDFIIDPYQIYEARAIGADVILLIAACLTPEETRKLAMLAAEMQLSVLLELHDEEELGHVNEFTPIIGINNRNLKTFEVNIEKSLEMASKLPPHAIKVAESGIDKIATIQLFRENGFDGFLIGEQFMKAADPAKAFELFIQELKSNKLG</sequence>
<evidence type="ECO:0000313" key="10">
    <source>
        <dbReference type="EMBL" id="MCF1713465.1"/>
    </source>
</evidence>
<evidence type="ECO:0000259" key="9">
    <source>
        <dbReference type="Pfam" id="PF00218"/>
    </source>
</evidence>
<keyword evidence="7 8" id="KW-0456">Lyase</keyword>
<evidence type="ECO:0000256" key="2">
    <source>
        <dbReference type="ARBA" id="ARBA00004696"/>
    </source>
</evidence>
<dbReference type="PANTHER" id="PTHR22854">
    <property type="entry name" value="TRYPTOPHAN BIOSYNTHESIS PROTEIN"/>
    <property type="match status" value="1"/>
</dbReference>
<gene>
    <name evidence="8 10" type="primary">trpC</name>
    <name evidence="10" type="ORF">L0U88_02335</name>
</gene>
<evidence type="ECO:0000313" key="11">
    <source>
        <dbReference type="Proteomes" id="UP001200145"/>
    </source>
</evidence>
<dbReference type="InterPro" id="IPR013785">
    <property type="entry name" value="Aldolase_TIM"/>
</dbReference>
<comment type="similarity">
    <text evidence="8">Belongs to the TrpC family.</text>
</comment>
<dbReference type="CDD" id="cd00331">
    <property type="entry name" value="IGPS"/>
    <property type="match status" value="1"/>
</dbReference>
<keyword evidence="6 8" id="KW-0057">Aromatic amino acid biosynthesis</keyword>
<evidence type="ECO:0000256" key="4">
    <source>
        <dbReference type="ARBA" id="ARBA00022793"/>
    </source>
</evidence>
<evidence type="ECO:0000256" key="8">
    <source>
        <dbReference type="HAMAP-Rule" id="MF_00134"/>
    </source>
</evidence>